<dbReference type="EMBL" id="BKAJ01000031">
    <property type="protein sequence ID" value="GEP54537.1"/>
    <property type="molecule type" value="Genomic_DNA"/>
</dbReference>
<protein>
    <recommendedName>
        <fullName evidence="1">Beta-lactamase-related domain-containing protein</fullName>
    </recommendedName>
</protein>
<accession>A0A512N6B9</accession>
<dbReference type="PANTHER" id="PTHR43283">
    <property type="entry name" value="BETA-LACTAMASE-RELATED"/>
    <property type="match status" value="1"/>
</dbReference>
<feature type="domain" description="Beta-lactamase-related" evidence="1">
    <location>
        <begin position="82"/>
        <end position="353"/>
    </location>
</feature>
<dbReference type="InterPro" id="IPR050789">
    <property type="entry name" value="Diverse_Enzym_Activities"/>
</dbReference>
<comment type="caution">
    <text evidence="2">The sequence shown here is derived from an EMBL/GenBank/DDBJ whole genome shotgun (WGS) entry which is preliminary data.</text>
</comment>
<sequence>MNAPDTLFCTPRQHLPRGEEFLFLPPWIQPYAYRIVDQLFAHRVIRRGPAPRPLSYGPEIDPRYTVDGREYDVGGFMDRNAMTGVLVIHRGHVVVERYGLGLQAHDRWSTMSTVKSMTAMLVGAAVHDGAIKSIDEPLTKYLPALAGSAYEGVSLRHVLTMSSGTHWVEDYTDRTSHVNRYSKSLADRVPGGVLKLMASLERAHPPGTTVRYNSGDTYLLGAALTKAVGMPLADYMSEKVWQPAGMECDGFYTLESEGGQEIGGSRAGMVLRDFGRFGLFVLNDGVIDGKRVLPEGWVEAAATPAFKVPASPVVDITHYGYSWWLGDGVMSALGHSGQRIDIYRKEDLVVVTLGAFPEPAYAPPGDHNRRNEVVAFTRAVRTALA</sequence>
<dbReference type="InterPro" id="IPR012338">
    <property type="entry name" value="Beta-lactam/transpept-like"/>
</dbReference>
<evidence type="ECO:0000259" key="1">
    <source>
        <dbReference type="Pfam" id="PF00144"/>
    </source>
</evidence>
<reference evidence="2 3" key="1">
    <citation type="submission" date="2019-07" db="EMBL/GenBank/DDBJ databases">
        <title>Whole genome shotgun sequence of Reyranella soli NBRC 108950.</title>
        <authorList>
            <person name="Hosoyama A."/>
            <person name="Uohara A."/>
            <person name="Ohji S."/>
            <person name="Ichikawa N."/>
        </authorList>
    </citation>
    <scope>NUCLEOTIDE SEQUENCE [LARGE SCALE GENOMIC DNA]</scope>
    <source>
        <strain evidence="2 3">NBRC 108950</strain>
    </source>
</reference>
<organism evidence="2 3">
    <name type="scientific">Reyranella soli</name>
    <dbReference type="NCBI Taxonomy" id="1230389"/>
    <lineage>
        <taxon>Bacteria</taxon>
        <taxon>Pseudomonadati</taxon>
        <taxon>Pseudomonadota</taxon>
        <taxon>Alphaproteobacteria</taxon>
        <taxon>Hyphomicrobiales</taxon>
        <taxon>Reyranellaceae</taxon>
        <taxon>Reyranella</taxon>
    </lineage>
</organism>
<evidence type="ECO:0000313" key="3">
    <source>
        <dbReference type="Proteomes" id="UP000321058"/>
    </source>
</evidence>
<dbReference type="InterPro" id="IPR001466">
    <property type="entry name" value="Beta-lactam-related"/>
</dbReference>
<dbReference type="RefSeq" id="WP_147148182.1">
    <property type="nucleotide sequence ID" value="NZ_BKAJ01000031.1"/>
</dbReference>
<dbReference type="Gene3D" id="3.40.710.10">
    <property type="entry name" value="DD-peptidase/beta-lactamase superfamily"/>
    <property type="match status" value="1"/>
</dbReference>
<name>A0A512N6B9_9HYPH</name>
<dbReference type="AlphaFoldDB" id="A0A512N6B9"/>
<dbReference type="Proteomes" id="UP000321058">
    <property type="component" value="Unassembled WGS sequence"/>
</dbReference>
<evidence type="ECO:0000313" key="2">
    <source>
        <dbReference type="EMBL" id="GEP54537.1"/>
    </source>
</evidence>
<dbReference type="Pfam" id="PF00144">
    <property type="entry name" value="Beta-lactamase"/>
    <property type="match status" value="1"/>
</dbReference>
<dbReference type="OrthoDB" id="9814204at2"/>
<dbReference type="PANTHER" id="PTHR43283:SF14">
    <property type="entry name" value="BLL8153 PROTEIN"/>
    <property type="match status" value="1"/>
</dbReference>
<dbReference type="SUPFAM" id="SSF56601">
    <property type="entry name" value="beta-lactamase/transpeptidase-like"/>
    <property type="match status" value="1"/>
</dbReference>
<proteinExistence type="predicted"/>
<keyword evidence="3" id="KW-1185">Reference proteome</keyword>
<gene>
    <name evidence="2" type="ORF">RSO01_17030</name>
</gene>